<evidence type="ECO:0000259" key="5">
    <source>
        <dbReference type="Pfam" id="PF00082"/>
    </source>
</evidence>
<evidence type="ECO:0000256" key="4">
    <source>
        <dbReference type="ARBA" id="ARBA00022825"/>
    </source>
</evidence>
<keyword evidence="4" id="KW-0720">Serine protease</keyword>
<dbReference type="RefSeq" id="WP_199705656.1">
    <property type="nucleotide sequence ID" value="NZ_JAEMNV010000005.1"/>
</dbReference>
<dbReference type="SUPFAM" id="SSF52743">
    <property type="entry name" value="Subtilisin-like"/>
    <property type="match status" value="1"/>
</dbReference>
<dbReference type="PANTHER" id="PTHR43806:SF11">
    <property type="entry name" value="CEREVISIN-RELATED"/>
    <property type="match status" value="1"/>
</dbReference>
<proteinExistence type="inferred from homology"/>
<dbReference type="CDD" id="cd04847">
    <property type="entry name" value="Peptidases_S8_Subtilisin_like_2"/>
    <property type="match status" value="1"/>
</dbReference>
<accession>A0A934NSQ8</accession>
<keyword evidence="3" id="KW-0378">Hydrolase</keyword>
<evidence type="ECO:0000256" key="1">
    <source>
        <dbReference type="ARBA" id="ARBA00011073"/>
    </source>
</evidence>
<dbReference type="InterPro" id="IPR000209">
    <property type="entry name" value="Peptidase_S8/S53_dom"/>
</dbReference>
<dbReference type="Gene3D" id="3.40.50.200">
    <property type="entry name" value="Peptidase S8/S53 domain"/>
    <property type="match status" value="1"/>
</dbReference>
<evidence type="ECO:0000256" key="3">
    <source>
        <dbReference type="ARBA" id="ARBA00022801"/>
    </source>
</evidence>
<dbReference type="InterPro" id="IPR034074">
    <property type="entry name" value="Y4bN_pept_dom"/>
</dbReference>
<organism evidence="6 7">
    <name type="scientific">Antrihabitans stalagmiti</name>
    <dbReference type="NCBI Taxonomy" id="2799499"/>
    <lineage>
        <taxon>Bacteria</taxon>
        <taxon>Bacillati</taxon>
        <taxon>Actinomycetota</taxon>
        <taxon>Actinomycetes</taxon>
        <taxon>Mycobacteriales</taxon>
        <taxon>Nocardiaceae</taxon>
        <taxon>Antrihabitans</taxon>
    </lineage>
</organism>
<evidence type="ECO:0000313" key="6">
    <source>
        <dbReference type="EMBL" id="MBJ8340796.1"/>
    </source>
</evidence>
<comment type="similarity">
    <text evidence="1">Belongs to the peptidase S8 family.</text>
</comment>
<name>A0A934NSQ8_9NOCA</name>
<feature type="domain" description="Peptidase S8/S53" evidence="5">
    <location>
        <begin position="306"/>
        <end position="649"/>
    </location>
</feature>
<evidence type="ECO:0000313" key="7">
    <source>
        <dbReference type="Proteomes" id="UP000655868"/>
    </source>
</evidence>
<dbReference type="EMBL" id="JAEMNV010000005">
    <property type="protein sequence ID" value="MBJ8340796.1"/>
    <property type="molecule type" value="Genomic_DNA"/>
</dbReference>
<dbReference type="PANTHER" id="PTHR43806">
    <property type="entry name" value="PEPTIDASE S8"/>
    <property type="match status" value="1"/>
</dbReference>
<dbReference type="GO" id="GO:0006508">
    <property type="term" value="P:proteolysis"/>
    <property type="evidence" value="ECO:0007669"/>
    <property type="project" value="UniProtKB-KW"/>
</dbReference>
<dbReference type="Pfam" id="PF00082">
    <property type="entry name" value="Peptidase_S8"/>
    <property type="match status" value="1"/>
</dbReference>
<gene>
    <name evidence="6" type="ORF">JGU71_18070</name>
</gene>
<dbReference type="Proteomes" id="UP000655868">
    <property type="component" value="Unassembled WGS sequence"/>
</dbReference>
<dbReference type="InterPro" id="IPR036852">
    <property type="entry name" value="Peptidase_S8/S53_dom_sf"/>
</dbReference>
<dbReference type="GO" id="GO:0004252">
    <property type="term" value="F:serine-type endopeptidase activity"/>
    <property type="evidence" value="ECO:0007669"/>
    <property type="project" value="InterPro"/>
</dbReference>
<keyword evidence="2" id="KW-0645">Protease</keyword>
<dbReference type="InterPro" id="IPR050131">
    <property type="entry name" value="Peptidase_S8_subtilisin-like"/>
</dbReference>
<sequence>MASRDGAASTARPVILGAVSTAQATTLPQGRNGGKVRFPSLDARRQRLEDRFVAASDAFQTQIQLGESLPAADPQLVLVLEARDERLDLTSVAKKLNIELLTETESSAAADDEFEMINTKAAPIVSSTLHAVCLNQKAMSELLSLWRAWKADQKLGHGYAKMRDLFLHLKDVRPWGPQDRLKLINWDDHFAGQLPGSKRSVDIELWFRGSTATRTTAEAQVTALVGQAGGAVINRVINEDIGYHGLKCDLPIEIVEVLARGNLDTIQLVKSANVMYLRVTGQVIAQPGPDTAEEVSSTAAMPTGAPVVCLFDGLPATNHPLLQDRVNVYDPDDLTAGYNVDERRHGTWMTSAVVWGDRSESPDIAAARPVMVRPVLVPSPETLQRIEELPMQDLAPDLMRRAFRDLFESGPTGTAPAGADIAIINLSVGDPATPFDSIVSSWARMIDWLSYQYGVLVVVSAGNHLSLNLSPMNSTDFVALQGVDRRNAMLDALDRHQNDRRLIAPAESINAITVGATHADSSSIEPLAYQEDPADGLSSVSPVTSIGSGYRRSIKPDLAAPGGRAMFVPAAQPSSVINFGTAPARGPGVKVASTTIGRETYTVGTSVATALVTRRAAALYDLVEQVTDGAAITRRQRAAAIKALLVHGTGPFRELAAPNTHIPLERMVGNGLVVRNLAEGCGTNEAVLLFLGQLGAGEEQELTVPLPDGLSVLETKRIDASLAWLSPINWRHRQYRRAALSFTKPAGAIPALKTPVGLPIDTAKAGATTVQHLSWETRSAFGSGRGSSITVKVKCLEQAGGLDGSTIDYAAVVSLWVAPSIDVDVYTQVRDQVQPRVGIRPN</sequence>
<dbReference type="AlphaFoldDB" id="A0A934NSQ8"/>
<evidence type="ECO:0000256" key="2">
    <source>
        <dbReference type="ARBA" id="ARBA00022670"/>
    </source>
</evidence>
<keyword evidence="7" id="KW-1185">Reference proteome</keyword>
<comment type="caution">
    <text evidence="6">The sequence shown here is derived from an EMBL/GenBank/DDBJ whole genome shotgun (WGS) entry which is preliminary data.</text>
</comment>
<reference evidence="6" key="1">
    <citation type="submission" date="2020-12" db="EMBL/GenBank/DDBJ databases">
        <title>Antrihabitans popcorni sp. nov. and Antrihabitans auranticaus sp. nov., isolated from a larva cave.</title>
        <authorList>
            <person name="Lee S.D."/>
            <person name="Kim I.S."/>
        </authorList>
    </citation>
    <scope>NUCLEOTIDE SEQUENCE</scope>
    <source>
        <strain evidence="6">YC3-6</strain>
    </source>
</reference>
<protein>
    <submittedName>
        <fullName evidence="6">S8 family peptidase</fullName>
    </submittedName>
</protein>